<protein>
    <recommendedName>
        <fullName evidence="1">Methyltransferase domain-containing protein</fullName>
    </recommendedName>
</protein>
<feature type="domain" description="Methyltransferase" evidence="1">
    <location>
        <begin position="45"/>
        <end position="166"/>
    </location>
</feature>
<dbReference type="OrthoDB" id="66144at2759"/>
<dbReference type="GeneID" id="25276328"/>
<dbReference type="AlphaFoldDB" id="A0A072PTI2"/>
<dbReference type="SUPFAM" id="SSF53335">
    <property type="entry name" value="S-adenosyl-L-methionine-dependent methyltransferases"/>
    <property type="match status" value="1"/>
</dbReference>
<dbReference type="PANTHER" id="PTHR43591:SF24">
    <property type="entry name" value="2-METHOXY-6-POLYPRENYL-1,4-BENZOQUINOL METHYLASE, MITOCHONDRIAL"/>
    <property type="match status" value="1"/>
</dbReference>
<name>A0A072PTI2_9EURO</name>
<sequence length="290" mass="31308">MVGAGPPPILAKVQSIYDSRSTQYDSNSVHARQAHDYVTAWADLKPGDAVLDLACGTGLVALGAKRLVGAAGRVVGVDISEGMLSVARRKAEVEGLQVHFVKGDVSDLSMKDLSASWDTRPGDGLFDVITCAAALLLLPDPVAALRDWKTLLRPSTGRIVTDVQTAGANLVMNIFATIAPQLPGESVPWDTQRWTSLRDLEQVALDAGLKVHSSFETVPYAVTRYDKATTRGEDLFRKAVGKGHMFENFGTPAVRDEAESLFVEKYMELLGPTGTFIEECKYWVVVASNA</sequence>
<dbReference type="Proteomes" id="UP000027920">
    <property type="component" value="Unassembled WGS sequence"/>
</dbReference>
<evidence type="ECO:0000313" key="2">
    <source>
        <dbReference type="EMBL" id="KEF63404.1"/>
    </source>
</evidence>
<comment type="caution">
    <text evidence="2">The sequence shown here is derived from an EMBL/GenBank/DDBJ whole genome shotgun (WGS) entry which is preliminary data.</text>
</comment>
<keyword evidence="3" id="KW-1185">Reference proteome</keyword>
<dbReference type="Pfam" id="PF13847">
    <property type="entry name" value="Methyltransf_31"/>
    <property type="match status" value="1"/>
</dbReference>
<reference evidence="2 3" key="1">
    <citation type="submission" date="2013-03" db="EMBL/GenBank/DDBJ databases">
        <title>The Genome Sequence of Exophiala aquamarina CBS 119918.</title>
        <authorList>
            <consortium name="The Broad Institute Genomics Platform"/>
            <person name="Cuomo C."/>
            <person name="de Hoog S."/>
            <person name="Gorbushina A."/>
            <person name="Walker B."/>
            <person name="Young S.K."/>
            <person name="Zeng Q."/>
            <person name="Gargeya S."/>
            <person name="Fitzgerald M."/>
            <person name="Haas B."/>
            <person name="Abouelleil A."/>
            <person name="Allen A.W."/>
            <person name="Alvarado L."/>
            <person name="Arachchi H.M."/>
            <person name="Berlin A.M."/>
            <person name="Chapman S.B."/>
            <person name="Gainer-Dewar J."/>
            <person name="Goldberg J."/>
            <person name="Griggs A."/>
            <person name="Gujja S."/>
            <person name="Hansen M."/>
            <person name="Howarth C."/>
            <person name="Imamovic A."/>
            <person name="Ireland A."/>
            <person name="Larimer J."/>
            <person name="McCowan C."/>
            <person name="Murphy C."/>
            <person name="Pearson M."/>
            <person name="Poon T.W."/>
            <person name="Priest M."/>
            <person name="Roberts A."/>
            <person name="Saif S."/>
            <person name="Shea T."/>
            <person name="Sisk P."/>
            <person name="Sykes S."/>
            <person name="Wortman J."/>
            <person name="Nusbaum C."/>
            <person name="Birren B."/>
        </authorList>
    </citation>
    <scope>NUCLEOTIDE SEQUENCE [LARGE SCALE GENOMIC DNA]</scope>
    <source>
        <strain evidence="2 3">CBS 119918</strain>
    </source>
</reference>
<dbReference type="GO" id="GO:0008168">
    <property type="term" value="F:methyltransferase activity"/>
    <property type="evidence" value="ECO:0007669"/>
    <property type="project" value="TreeGrafter"/>
</dbReference>
<organism evidence="2 3">
    <name type="scientific">Exophiala aquamarina CBS 119918</name>
    <dbReference type="NCBI Taxonomy" id="1182545"/>
    <lineage>
        <taxon>Eukaryota</taxon>
        <taxon>Fungi</taxon>
        <taxon>Dikarya</taxon>
        <taxon>Ascomycota</taxon>
        <taxon>Pezizomycotina</taxon>
        <taxon>Eurotiomycetes</taxon>
        <taxon>Chaetothyriomycetidae</taxon>
        <taxon>Chaetothyriales</taxon>
        <taxon>Herpotrichiellaceae</taxon>
        <taxon>Exophiala</taxon>
    </lineage>
</organism>
<dbReference type="STRING" id="1182545.A0A072PTI2"/>
<evidence type="ECO:0000259" key="1">
    <source>
        <dbReference type="Pfam" id="PF13847"/>
    </source>
</evidence>
<accession>A0A072PTI2</accession>
<dbReference type="Gene3D" id="3.40.50.150">
    <property type="entry name" value="Vaccinia Virus protein VP39"/>
    <property type="match status" value="1"/>
</dbReference>
<proteinExistence type="predicted"/>
<gene>
    <name evidence="2" type="ORF">A1O9_01382</name>
</gene>
<dbReference type="CDD" id="cd02440">
    <property type="entry name" value="AdoMet_MTases"/>
    <property type="match status" value="1"/>
</dbReference>
<evidence type="ECO:0000313" key="3">
    <source>
        <dbReference type="Proteomes" id="UP000027920"/>
    </source>
</evidence>
<dbReference type="EMBL" id="AMGV01000001">
    <property type="protein sequence ID" value="KEF63404.1"/>
    <property type="molecule type" value="Genomic_DNA"/>
</dbReference>
<dbReference type="VEuPathDB" id="FungiDB:A1O9_01382"/>
<dbReference type="RefSeq" id="XP_013265994.1">
    <property type="nucleotide sequence ID" value="XM_013410540.1"/>
</dbReference>
<dbReference type="PANTHER" id="PTHR43591">
    <property type="entry name" value="METHYLTRANSFERASE"/>
    <property type="match status" value="1"/>
</dbReference>
<dbReference type="HOGENOM" id="CLU_037990_2_6_1"/>
<dbReference type="InterPro" id="IPR029063">
    <property type="entry name" value="SAM-dependent_MTases_sf"/>
</dbReference>
<dbReference type="InterPro" id="IPR025714">
    <property type="entry name" value="Methyltranfer_dom"/>
</dbReference>